<protein>
    <submittedName>
        <fullName evidence="1">Uncharacterized protein</fullName>
    </submittedName>
</protein>
<accession>A0A0F9T480</accession>
<comment type="caution">
    <text evidence="1">The sequence shown here is derived from an EMBL/GenBank/DDBJ whole genome shotgun (WGS) entry which is preliminary data.</text>
</comment>
<organism evidence="1">
    <name type="scientific">marine sediment metagenome</name>
    <dbReference type="NCBI Taxonomy" id="412755"/>
    <lineage>
        <taxon>unclassified sequences</taxon>
        <taxon>metagenomes</taxon>
        <taxon>ecological metagenomes</taxon>
    </lineage>
</organism>
<proteinExistence type="predicted"/>
<name>A0A0F9T480_9ZZZZ</name>
<dbReference type="AlphaFoldDB" id="A0A0F9T480"/>
<dbReference type="EMBL" id="LAZR01000334">
    <property type="protein sequence ID" value="KKN74004.1"/>
    <property type="molecule type" value="Genomic_DNA"/>
</dbReference>
<reference evidence="1" key="1">
    <citation type="journal article" date="2015" name="Nature">
        <title>Complex archaea that bridge the gap between prokaryotes and eukaryotes.</title>
        <authorList>
            <person name="Spang A."/>
            <person name="Saw J.H."/>
            <person name="Jorgensen S.L."/>
            <person name="Zaremba-Niedzwiedzka K."/>
            <person name="Martijn J."/>
            <person name="Lind A.E."/>
            <person name="van Eijk R."/>
            <person name="Schleper C."/>
            <person name="Guy L."/>
            <person name="Ettema T.J."/>
        </authorList>
    </citation>
    <scope>NUCLEOTIDE SEQUENCE</scope>
</reference>
<evidence type="ECO:0000313" key="1">
    <source>
        <dbReference type="EMBL" id="KKN74004.1"/>
    </source>
</evidence>
<sequence>MSYIVIEMMSPDDAHICKETPEYGSKIKFFNSKEEAQELVNNCQDGIVINLDVETPVDIVKGLIKRYQETGLTNEEVKEELEMLIGEPKHYGEDVTVTP</sequence>
<gene>
    <name evidence="1" type="ORF">LCGC14_0395700</name>
</gene>